<keyword evidence="2" id="KW-1185">Reference proteome</keyword>
<proteinExistence type="predicted"/>
<dbReference type="EMBL" id="CADCXV010001136">
    <property type="protein sequence ID" value="CAB0041854.1"/>
    <property type="molecule type" value="Genomic_DNA"/>
</dbReference>
<name>A0A6H5IWY4_9HYME</name>
<dbReference type="AlphaFoldDB" id="A0A6H5IWY4"/>
<evidence type="ECO:0000313" key="2">
    <source>
        <dbReference type="Proteomes" id="UP000479190"/>
    </source>
</evidence>
<gene>
    <name evidence="1" type="ORF">TBRA_LOCUS13503</name>
</gene>
<evidence type="ECO:0000313" key="1">
    <source>
        <dbReference type="EMBL" id="CAB0041854.1"/>
    </source>
</evidence>
<accession>A0A6H5IWY4</accession>
<dbReference type="OrthoDB" id="6782636at2759"/>
<sequence length="205" mass="22701">MAAITSACDASMAKSSGRRRCCAVYWWTSKIADIRRSCLRARRLAQRVRGRPNEGVSQRSYASARRLLQAAIKTSKRLCWSKLCDEVNEDIWDVWDKPYETVMSRLRGSRANTPSSTTLVRRIVAALFPRVPDEPALPPPLQAGAIVPAITLEELRRACGRIKDHTAPGPDGVPNSAIKIAIATHPDIFLQVYKACLRTGVFPAC</sequence>
<dbReference type="Proteomes" id="UP000479190">
    <property type="component" value="Unassembled WGS sequence"/>
</dbReference>
<reference evidence="1 2" key="1">
    <citation type="submission" date="2020-02" db="EMBL/GenBank/DDBJ databases">
        <authorList>
            <person name="Ferguson B K."/>
        </authorList>
    </citation>
    <scope>NUCLEOTIDE SEQUENCE [LARGE SCALE GENOMIC DNA]</scope>
</reference>
<protein>
    <recommendedName>
        <fullName evidence="3">Reverse transcriptase domain-containing protein</fullName>
    </recommendedName>
</protein>
<evidence type="ECO:0008006" key="3">
    <source>
        <dbReference type="Google" id="ProtNLM"/>
    </source>
</evidence>
<organism evidence="1 2">
    <name type="scientific">Trichogramma brassicae</name>
    <dbReference type="NCBI Taxonomy" id="86971"/>
    <lineage>
        <taxon>Eukaryota</taxon>
        <taxon>Metazoa</taxon>
        <taxon>Ecdysozoa</taxon>
        <taxon>Arthropoda</taxon>
        <taxon>Hexapoda</taxon>
        <taxon>Insecta</taxon>
        <taxon>Pterygota</taxon>
        <taxon>Neoptera</taxon>
        <taxon>Endopterygota</taxon>
        <taxon>Hymenoptera</taxon>
        <taxon>Apocrita</taxon>
        <taxon>Proctotrupomorpha</taxon>
        <taxon>Chalcidoidea</taxon>
        <taxon>Trichogrammatidae</taxon>
        <taxon>Trichogramma</taxon>
    </lineage>
</organism>